<evidence type="ECO:0000256" key="1">
    <source>
        <dbReference type="SAM" id="MobiDB-lite"/>
    </source>
</evidence>
<protein>
    <recommendedName>
        <fullName evidence="4">Fungal N-terminal domain-containing protein</fullName>
    </recommendedName>
</protein>
<dbReference type="Proteomes" id="UP001303473">
    <property type="component" value="Unassembled WGS sequence"/>
</dbReference>
<accession>A0AAN6N1K7</accession>
<proteinExistence type="predicted"/>
<evidence type="ECO:0008006" key="4">
    <source>
        <dbReference type="Google" id="ProtNLM"/>
    </source>
</evidence>
<gene>
    <name evidence="2" type="ORF">QBC46DRAFT_418325</name>
</gene>
<evidence type="ECO:0000313" key="3">
    <source>
        <dbReference type="Proteomes" id="UP001303473"/>
    </source>
</evidence>
<feature type="region of interest" description="Disordered" evidence="1">
    <location>
        <begin position="201"/>
        <end position="265"/>
    </location>
</feature>
<dbReference type="EMBL" id="MU853875">
    <property type="protein sequence ID" value="KAK3936689.1"/>
    <property type="molecule type" value="Genomic_DNA"/>
</dbReference>
<sequence>MDPLSALTVMGTCFALTVGIVRVTTDISTFARDATSAASDLDLVSNELRAFVPLLDSIIGNLKNLSGTGGDGSPVPDTTLRSISAAVDGSKRVVDGIATIWYEYKADRGSFFSRVRWASSAGDDMQKLRSSLEAWKSALSIGLQLLMVSATRHIKDDTAKVLRETEEMKAKLGEILHEMRSSHECERCRIEASKHVDKLTSLAEPGYPLPLSDEFERRQGPQEPQNSAAGSCCEPTERHQSPAQEVGELPDSRGPESARMDSSGVDGRARDLEVKQHNADLAEAIPIANGSGLQDTSADCRLASPDTMISGIGSSGTVPGIPAGRPGVTCEDEQEVDDNPPDANDDVSDEFPLSWKETWKAKPKGSFRRWKRAFAEKYFYRPLRGLILGTQYRYVDYTMERGLRTGK</sequence>
<comment type="caution">
    <text evidence="2">The sequence shown here is derived from an EMBL/GenBank/DDBJ whole genome shotgun (WGS) entry which is preliminary data.</text>
</comment>
<name>A0AAN6N1K7_9PEZI</name>
<organism evidence="2 3">
    <name type="scientific">Diplogelasinospora grovesii</name>
    <dbReference type="NCBI Taxonomy" id="303347"/>
    <lineage>
        <taxon>Eukaryota</taxon>
        <taxon>Fungi</taxon>
        <taxon>Dikarya</taxon>
        <taxon>Ascomycota</taxon>
        <taxon>Pezizomycotina</taxon>
        <taxon>Sordariomycetes</taxon>
        <taxon>Sordariomycetidae</taxon>
        <taxon>Sordariales</taxon>
        <taxon>Diplogelasinosporaceae</taxon>
        <taxon>Diplogelasinospora</taxon>
    </lineage>
</organism>
<feature type="compositionally biased region" description="Basic and acidic residues" evidence="1">
    <location>
        <begin position="250"/>
        <end position="259"/>
    </location>
</feature>
<dbReference type="AlphaFoldDB" id="A0AAN6N1K7"/>
<keyword evidence="3" id="KW-1185">Reference proteome</keyword>
<evidence type="ECO:0000313" key="2">
    <source>
        <dbReference type="EMBL" id="KAK3936689.1"/>
    </source>
</evidence>
<reference evidence="3" key="1">
    <citation type="journal article" date="2023" name="Mol. Phylogenet. Evol.">
        <title>Genome-scale phylogeny and comparative genomics of the fungal order Sordariales.</title>
        <authorList>
            <person name="Hensen N."/>
            <person name="Bonometti L."/>
            <person name="Westerberg I."/>
            <person name="Brannstrom I.O."/>
            <person name="Guillou S."/>
            <person name="Cros-Aarteil S."/>
            <person name="Calhoun S."/>
            <person name="Haridas S."/>
            <person name="Kuo A."/>
            <person name="Mondo S."/>
            <person name="Pangilinan J."/>
            <person name="Riley R."/>
            <person name="LaButti K."/>
            <person name="Andreopoulos B."/>
            <person name="Lipzen A."/>
            <person name="Chen C."/>
            <person name="Yan M."/>
            <person name="Daum C."/>
            <person name="Ng V."/>
            <person name="Clum A."/>
            <person name="Steindorff A."/>
            <person name="Ohm R.A."/>
            <person name="Martin F."/>
            <person name="Silar P."/>
            <person name="Natvig D.O."/>
            <person name="Lalanne C."/>
            <person name="Gautier V."/>
            <person name="Ament-Velasquez S.L."/>
            <person name="Kruys A."/>
            <person name="Hutchinson M.I."/>
            <person name="Powell A.J."/>
            <person name="Barry K."/>
            <person name="Miller A.N."/>
            <person name="Grigoriev I.V."/>
            <person name="Debuchy R."/>
            <person name="Gladieux P."/>
            <person name="Hiltunen Thoren M."/>
            <person name="Johannesson H."/>
        </authorList>
    </citation>
    <scope>NUCLEOTIDE SEQUENCE [LARGE SCALE GENOMIC DNA]</scope>
    <source>
        <strain evidence="3">CBS 340.73</strain>
    </source>
</reference>